<dbReference type="RefSeq" id="WP_072303857.1">
    <property type="nucleotide sequence ID" value="NZ_FPIY01000003.1"/>
</dbReference>
<dbReference type="Proteomes" id="UP000183257">
    <property type="component" value="Unassembled WGS sequence"/>
</dbReference>
<dbReference type="Pfam" id="PF12867">
    <property type="entry name" value="DinB_2"/>
    <property type="match status" value="1"/>
</dbReference>
<dbReference type="SUPFAM" id="SSF109854">
    <property type="entry name" value="DinB/YfiT-like putative metalloenzymes"/>
    <property type="match status" value="1"/>
</dbReference>
<dbReference type="Gene3D" id="1.20.120.450">
    <property type="entry name" value="dinb family like domain"/>
    <property type="match status" value="1"/>
</dbReference>
<name>A0A1K1Q0K7_9FLAO</name>
<organism evidence="2 3">
    <name type="scientific">Cellulophaga fucicola</name>
    <dbReference type="NCBI Taxonomy" id="76595"/>
    <lineage>
        <taxon>Bacteria</taxon>
        <taxon>Pseudomonadati</taxon>
        <taxon>Bacteroidota</taxon>
        <taxon>Flavobacteriia</taxon>
        <taxon>Flavobacteriales</taxon>
        <taxon>Flavobacteriaceae</taxon>
        <taxon>Cellulophaga</taxon>
    </lineage>
</organism>
<evidence type="ECO:0000259" key="1">
    <source>
        <dbReference type="Pfam" id="PF12867"/>
    </source>
</evidence>
<dbReference type="InterPro" id="IPR034660">
    <property type="entry name" value="DinB/YfiT-like"/>
</dbReference>
<accession>A0A1K1Q0K7</accession>
<keyword evidence="3" id="KW-1185">Reference proteome</keyword>
<dbReference type="EMBL" id="FPIY01000003">
    <property type="protein sequence ID" value="SFW53416.1"/>
    <property type="molecule type" value="Genomic_DNA"/>
</dbReference>
<proteinExistence type="predicted"/>
<dbReference type="OrthoDB" id="1524454at2"/>
<sequence>MKKVIYGVIALLMLSFMPVNKGLSNADKELVVTEMTRTTKHLLEAIKGLSQEQLNFKSSLESWSVAECVEHIAVSESNIFGAVEAAVKTPADASKRDLVKITDDEVIAIMLDRTNKAKAPEAFKPSGKFGSHKETVKAFFKKRKQNIKYAKRTENNLRNHYGEMPFGVVDGVQLMVFISAHSERHTLQIEEIMSHKNFPKK</sequence>
<reference evidence="3" key="1">
    <citation type="submission" date="2016-11" db="EMBL/GenBank/DDBJ databases">
        <authorList>
            <person name="Varghese N."/>
            <person name="Submissions S."/>
        </authorList>
    </citation>
    <scope>NUCLEOTIDE SEQUENCE [LARGE SCALE GENOMIC DNA]</scope>
    <source>
        <strain evidence="3">DSM 24786</strain>
    </source>
</reference>
<dbReference type="AlphaFoldDB" id="A0A1K1Q0K7"/>
<dbReference type="STRING" id="76595.SAMN05660313_02208"/>
<protein>
    <submittedName>
        <fullName evidence="2">DinB superfamily protein</fullName>
    </submittedName>
</protein>
<evidence type="ECO:0000313" key="3">
    <source>
        <dbReference type="Proteomes" id="UP000183257"/>
    </source>
</evidence>
<feature type="domain" description="DinB-like" evidence="1">
    <location>
        <begin position="36"/>
        <end position="189"/>
    </location>
</feature>
<evidence type="ECO:0000313" key="2">
    <source>
        <dbReference type="EMBL" id="SFW53416.1"/>
    </source>
</evidence>
<dbReference type="InterPro" id="IPR024775">
    <property type="entry name" value="DinB-like"/>
</dbReference>
<gene>
    <name evidence="2" type="ORF">SAMN05660313_02208</name>
</gene>